<dbReference type="OrthoDB" id="4062651at2759"/>
<feature type="domain" description="Protein kinase" evidence="1">
    <location>
        <begin position="103"/>
        <end position="337"/>
    </location>
</feature>
<organism evidence="2 3">
    <name type="scientific">Exophiala xenobiotica</name>
    <dbReference type="NCBI Taxonomy" id="348802"/>
    <lineage>
        <taxon>Eukaryota</taxon>
        <taxon>Fungi</taxon>
        <taxon>Dikarya</taxon>
        <taxon>Ascomycota</taxon>
        <taxon>Pezizomycotina</taxon>
        <taxon>Eurotiomycetes</taxon>
        <taxon>Chaetothyriomycetidae</taxon>
        <taxon>Chaetothyriales</taxon>
        <taxon>Herpotrichiellaceae</taxon>
        <taxon>Exophiala</taxon>
    </lineage>
</organism>
<dbReference type="InterPro" id="IPR011009">
    <property type="entry name" value="Kinase-like_dom_sf"/>
</dbReference>
<keyword evidence="3" id="KW-1185">Reference proteome</keyword>
<dbReference type="Proteomes" id="UP000054342">
    <property type="component" value="Unassembled WGS sequence"/>
</dbReference>
<dbReference type="STRING" id="348802.A0A0D2C1I6"/>
<dbReference type="InterPro" id="IPR000719">
    <property type="entry name" value="Prot_kinase_dom"/>
</dbReference>
<gene>
    <name evidence="2" type="ORF">PV05_03117</name>
</gene>
<evidence type="ECO:0000313" key="3">
    <source>
        <dbReference type="Proteomes" id="UP000054342"/>
    </source>
</evidence>
<dbReference type="GO" id="GO:0005524">
    <property type="term" value="F:ATP binding"/>
    <property type="evidence" value="ECO:0007669"/>
    <property type="project" value="InterPro"/>
</dbReference>
<reference evidence="2 3" key="1">
    <citation type="submission" date="2015-01" db="EMBL/GenBank/DDBJ databases">
        <title>The Genome Sequence of Exophiala xenobiotica CBS118157.</title>
        <authorList>
            <consortium name="The Broad Institute Genomics Platform"/>
            <person name="Cuomo C."/>
            <person name="de Hoog S."/>
            <person name="Gorbushina A."/>
            <person name="Stielow B."/>
            <person name="Teixiera M."/>
            <person name="Abouelleil A."/>
            <person name="Chapman S.B."/>
            <person name="Priest M."/>
            <person name="Young S.K."/>
            <person name="Wortman J."/>
            <person name="Nusbaum C."/>
            <person name="Birren B."/>
        </authorList>
    </citation>
    <scope>NUCLEOTIDE SEQUENCE [LARGE SCALE GENOMIC DNA]</scope>
    <source>
        <strain evidence="2 3">CBS 118157</strain>
    </source>
</reference>
<dbReference type="PANTHER" id="PTHR48011:SF4">
    <property type="entry name" value="MITOGEN-ACTIVATED PROTEIN KINASE KINASE KINASE 19"/>
    <property type="match status" value="1"/>
</dbReference>
<protein>
    <recommendedName>
        <fullName evidence="1">Protein kinase domain-containing protein</fullName>
    </recommendedName>
</protein>
<evidence type="ECO:0000313" key="2">
    <source>
        <dbReference type="EMBL" id="KIW58616.1"/>
    </source>
</evidence>
<dbReference type="SUPFAM" id="SSF56112">
    <property type="entry name" value="Protein kinase-like (PK-like)"/>
    <property type="match status" value="1"/>
</dbReference>
<accession>A0A0D2C1I6</accession>
<proteinExistence type="predicted"/>
<sequence>MDPPKAETDGFEVGEVLTGPDDCRIVLYYDHLRFILVMTKPEIREDGDVVADLFLKIEEAENDPDEMMFDRYLEDVRELAILACKHTMYTLAASVPKPRSKQLSLEDFLHPATFCLQLRAMKGKLQAVGIDDISEFASMHEPVPLAMDFVPRSVPALTPSVEIEFIEDLFMRKILKVSKHGEVCVFKSATQGNEDQLRREISVLQQISDKWEPDHPDHPHVPRLLGLVTSGGQVIGMLEEFIDGTNLHELDLDDASSAQRRKWKRQIEQAIKQLHQSGVVWGDVKPENVLIDKAAHAWLVDFGGSSTDGWVDEDLAETMEGDSQGLRRLVEFLGVRH</sequence>
<dbReference type="HOGENOM" id="CLU_035264_1_0_1"/>
<dbReference type="Gene3D" id="1.10.510.10">
    <property type="entry name" value="Transferase(Phosphotransferase) domain 1"/>
    <property type="match status" value="1"/>
</dbReference>
<name>A0A0D2C1I6_9EURO</name>
<dbReference type="PANTHER" id="PTHR48011">
    <property type="entry name" value="CCR4-NOT TRANSCRIPTIONAL COMPLEX SUBUNIT CAF120-RELATED"/>
    <property type="match status" value="1"/>
</dbReference>
<dbReference type="Pfam" id="PF00069">
    <property type="entry name" value="Pkinase"/>
    <property type="match status" value="1"/>
</dbReference>
<dbReference type="AlphaFoldDB" id="A0A0D2C1I6"/>
<dbReference type="GeneID" id="25325025"/>
<dbReference type="GO" id="GO:0007165">
    <property type="term" value="P:signal transduction"/>
    <property type="evidence" value="ECO:0007669"/>
    <property type="project" value="TreeGrafter"/>
</dbReference>
<dbReference type="RefSeq" id="XP_013319200.1">
    <property type="nucleotide sequence ID" value="XM_013463746.1"/>
</dbReference>
<dbReference type="GO" id="GO:0004672">
    <property type="term" value="F:protein kinase activity"/>
    <property type="evidence" value="ECO:0007669"/>
    <property type="project" value="InterPro"/>
</dbReference>
<evidence type="ECO:0000259" key="1">
    <source>
        <dbReference type="PROSITE" id="PS50011"/>
    </source>
</evidence>
<dbReference type="PROSITE" id="PS50011">
    <property type="entry name" value="PROTEIN_KINASE_DOM"/>
    <property type="match status" value="1"/>
</dbReference>
<dbReference type="InterPro" id="IPR052751">
    <property type="entry name" value="Plant_MAPKKK"/>
</dbReference>
<dbReference type="EMBL" id="KN847318">
    <property type="protein sequence ID" value="KIW58616.1"/>
    <property type="molecule type" value="Genomic_DNA"/>
</dbReference>